<evidence type="ECO:0000313" key="3">
    <source>
        <dbReference type="EMBL" id="KAA8901695.1"/>
    </source>
</evidence>
<protein>
    <submittedName>
        <fullName evidence="3">Uncharacterized protein</fullName>
    </submittedName>
</protein>
<comment type="caution">
    <text evidence="3">The sequence shown here is derived from an EMBL/GenBank/DDBJ whole genome shotgun (WGS) entry which is preliminary data.</text>
</comment>
<feature type="region of interest" description="Disordered" evidence="1">
    <location>
        <begin position="100"/>
        <end position="141"/>
    </location>
</feature>
<keyword evidence="4" id="KW-1185">Reference proteome</keyword>
<organism evidence="3 4">
    <name type="scientific">Sphaerosporella brunnea</name>
    <dbReference type="NCBI Taxonomy" id="1250544"/>
    <lineage>
        <taxon>Eukaryota</taxon>
        <taxon>Fungi</taxon>
        <taxon>Dikarya</taxon>
        <taxon>Ascomycota</taxon>
        <taxon>Pezizomycotina</taxon>
        <taxon>Pezizomycetes</taxon>
        <taxon>Pezizales</taxon>
        <taxon>Pyronemataceae</taxon>
        <taxon>Sphaerosporella</taxon>
    </lineage>
</organism>
<evidence type="ECO:0000256" key="1">
    <source>
        <dbReference type="SAM" id="MobiDB-lite"/>
    </source>
</evidence>
<sequence length="162" mass="18789">MKRGFHFVFFFVCELFLLVDGGFFFFFAVRKSFWIWRFAFPWMSKKGKGLRRCRSLLQIEIYPRILAPQDLVGSSHLRRGRGQIIGSRNGMDQLEALLDPRGSSHNPTSYTNRRPWFNQPQPNHGLTASTASSRDAENTKHHTNVFNSELNNKISARKGPWV</sequence>
<proteinExistence type="predicted"/>
<keyword evidence="2" id="KW-0812">Transmembrane</keyword>
<dbReference type="InParanoid" id="A0A5J5ESF4"/>
<accession>A0A5J5ESF4</accession>
<name>A0A5J5ESF4_9PEZI</name>
<feature type="transmembrane region" description="Helical" evidence="2">
    <location>
        <begin position="6"/>
        <end position="29"/>
    </location>
</feature>
<dbReference type="EMBL" id="VXIS01000142">
    <property type="protein sequence ID" value="KAA8901695.1"/>
    <property type="molecule type" value="Genomic_DNA"/>
</dbReference>
<gene>
    <name evidence="3" type="ORF">FN846DRAFT_110225</name>
</gene>
<feature type="compositionally biased region" description="Polar residues" evidence="1">
    <location>
        <begin position="103"/>
        <end position="133"/>
    </location>
</feature>
<evidence type="ECO:0000256" key="2">
    <source>
        <dbReference type="SAM" id="Phobius"/>
    </source>
</evidence>
<keyword evidence="2" id="KW-0472">Membrane</keyword>
<dbReference type="Proteomes" id="UP000326924">
    <property type="component" value="Unassembled WGS sequence"/>
</dbReference>
<dbReference type="AlphaFoldDB" id="A0A5J5ESF4"/>
<evidence type="ECO:0000313" key="4">
    <source>
        <dbReference type="Proteomes" id="UP000326924"/>
    </source>
</evidence>
<reference evidence="3 4" key="1">
    <citation type="submission" date="2019-09" db="EMBL/GenBank/DDBJ databases">
        <title>Draft genome of the ectomycorrhizal ascomycete Sphaerosporella brunnea.</title>
        <authorList>
            <consortium name="DOE Joint Genome Institute"/>
            <person name="Benucci G.M."/>
            <person name="Marozzi G."/>
            <person name="Antonielli L."/>
            <person name="Sanchez S."/>
            <person name="Marco P."/>
            <person name="Wang X."/>
            <person name="Falini L.B."/>
            <person name="Barry K."/>
            <person name="Haridas S."/>
            <person name="Lipzen A."/>
            <person name="Labutti K."/>
            <person name="Grigoriev I.V."/>
            <person name="Murat C."/>
            <person name="Martin F."/>
            <person name="Albertini E."/>
            <person name="Donnini D."/>
            <person name="Bonito G."/>
        </authorList>
    </citation>
    <scope>NUCLEOTIDE SEQUENCE [LARGE SCALE GENOMIC DNA]</scope>
    <source>
        <strain evidence="3 4">Sb_GMNB300</strain>
    </source>
</reference>
<keyword evidence="2" id="KW-1133">Transmembrane helix</keyword>